<evidence type="ECO:0000256" key="8">
    <source>
        <dbReference type="ARBA" id="ARBA00023136"/>
    </source>
</evidence>
<dbReference type="PANTHER" id="PTHR37324">
    <property type="entry name" value="PTS SYSTEM GALACTITOL-SPECIFIC EIIC COMPONENT"/>
    <property type="match status" value="1"/>
</dbReference>
<evidence type="ECO:0000259" key="10">
    <source>
        <dbReference type="PROSITE" id="PS51104"/>
    </source>
</evidence>
<keyword evidence="5" id="KW-0598">Phosphotransferase system</keyword>
<feature type="transmembrane region" description="Helical" evidence="9">
    <location>
        <begin position="356"/>
        <end position="378"/>
    </location>
</feature>
<evidence type="ECO:0000256" key="9">
    <source>
        <dbReference type="SAM" id="Phobius"/>
    </source>
</evidence>
<name>C6Q0R6_9CLOT</name>
<dbReference type="PATRIC" id="fig|536227.13.peg.3065"/>
<evidence type="ECO:0000256" key="5">
    <source>
        <dbReference type="ARBA" id="ARBA00022683"/>
    </source>
</evidence>
<evidence type="ECO:0000256" key="1">
    <source>
        <dbReference type="ARBA" id="ARBA00004651"/>
    </source>
</evidence>
<comment type="caution">
    <text evidence="11">The sequence shown here is derived from an EMBL/GenBank/DDBJ whole genome shotgun (WGS) entry which is preliminary data.</text>
</comment>
<dbReference type="GO" id="GO:0015577">
    <property type="term" value="F:galactitol transmembrane transporter activity"/>
    <property type="evidence" value="ECO:0007669"/>
    <property type="project" value="InterPro"/>
</dbReference>
<dbReference type="STRING" id="536227.Ccar_14620"/>
<evidence type="ECO:0000256" key="7">
    <source>
        <dbReference type="ARBA" id="ARBA00022989"/>
    </source>
</evidence>
<evidence type="ECO:0000256" key="4">
    <source>
        <dbReference type="ARBA" id="ARBA00022597"/>
    </source>
</evidence>
<organism evidence="11 12">
    <name type="scientific">Clostridium carboxidivorans P7</name>
    <dbReference type="NCBI Taxonomy" id="536227"/>
    <lineage>
        <taxon>Bacteria</taxon>
        <taxon>Bacillati</taxon>
        <taxon>Bacillota</taxon>
        <taxon>Clostridia</taxon>
        <taxon>Eubacteriales</taxon>
        <taxon>Clostridiaceae</taxon>
        <taxon>Clostridium</taxon>
    </lineage>
</organism>
<feature type="transmembrane region" description="Helical" evidence="9">
    <location>
        <begin position="125"/>
        <end position="158"/>
    </location>
</feature>
<proteinExistence type="predicted"/>
<comment type="subcellular location">
    <subcellularLocation>
        <location evidence="1">Cell membrane</location>
        <topology evidence="1">Multi-pass membrane protein</topology>
    </subcellularLocation>
</comment>
<dbReference type="eggNOG" id="COG3775">
    <property type="taxonomic scope" value="Bacteria"/>
</dbReference>
<feature type="transmembrane region" description="Helical" evidence="9">
    <location>
        <begin position="250"/>
        <end position="271"/>
    </location>
</feature>
<reference evidence="11 12" key="1">
    <citation type="submission" date="2009-06" db="EMBL/GenBank/DDBJ databases">
        <title>The draft genome of Clostridium carboxidivorans P7.</title>
        <authorList>
            <consortium name="US DOE Joint Genome Institute (JGI-PGF)"/>
            <person name="Lucas S."/>
            <person name="Copeland A."/>
            <person name="Lapidus A."/>
            <person name="Glavina del Rio T."/>
            <person name="Tice H."/>
            <person name="Bruce D."/>
            <person name="Goodwin L."/>
            <person name="Pitluck S."/>
            <person name="Larimer F."/>
            <person name="Land M.L."/>
            <person name="Hauser L."/>
            <person name="Hemme C.L."/>
        </authorList>
    </citation>
    <scope>NUCLEOTIDE SEQUENCE [LARGE SCALE GENOMIC DNA]</scope>
    <source>
        <strain evidence="11 12">P7</strain>
    </source>
</reference>
<feature type="transmembrane region" description="Helical" evidence="9">
    <location>
        <begin position="330"/>
        <end position="349"/>
    </location>
</feature>
<keyword evidence="8 9" id="KW-0472">Membrane</keyword>
<dbReference type="EMBL" id="ACVI01000121">
    <property type="protein sequence ID" value="EET84920.1"/>
    <property type="molecule type" value="Genomic_DNA"/>
</dbReference>
<feature type="transmembrane region" description="Helical" evidence="9">
    <location>
        <begin position="217"/>
        <end position="238"/>
    </location>
</feature>
<evidence type="ECO:0000313" key="12">
    <source>
        <dbReference type="Proteomes" id="UP000004198"/>
    </source>
</evidence>
<dbReference type="PROSITE" id="PS51104">
    <property type="entry name" value="PTS_EIIC_TYPE_2"/>
    <property type="match status" value="1"/>
</dbReference>
<dbReference type="PANTHER" id="PTHR37324:SF2">
    <property type="entry name" value="PTS SYSTEM GALACTITOL-SPECIFIC EIIC COMPONENT"/>
    <property type="match status" value="1"/>
</dbReference>
<sequence length="457" mass="48750">MQVLNYIVSLGASVMMPIIFTILGVLLGLKVGKSLKSGLFVGVGFVGLSVVTALLSDNLGPAVNHMVKNFGLNLNVIDIGWPAASAIAFGTKVGAMMIPIGLIVNIIMLVTKTTKTVNIDIWNYWHFAFTGSIVSVATGSMWWGLFAAVINFIITVIIADFTSEGVAKYYDNMEGISIPQGFCVAFVPFAYVLNKLLDMIPGIKNLDFDAEALQKKFGVVGDPVFLGTIIGCLLGVIARYPVNNVLKLGITMGAVMVLIPKITSFFIEGLVPISKATQELINKKFKNSSGLSIGMSPALVIGHPTTLVVSLLLVPFILFLSVIIPGNQFLPLTSLAGLIYIFPLVLPITKGDVFKTFIIGLIMLVVGDLFATSLAPIFTEAAKLASVKLPGGSSMVASVDYAASPLPWAIYKLTNLKFIGAAIMTVITLALMIINRKKIVGKNAAQENMAKNCEIAK</sequence>
<dbReference type="OrthoDB" id="9787936at2"/>
<feature type="transmembrane region" description="Helical" evidence="9">
    <location>
        <begin position="6"/>
        <end position="27"/>
    </location>
</feature>
<feature type="transmembrane region" description="Helical" evidence="9">
    <location>
        <begin position="79"/>
        <end position="104"/>
    </location>
</feature>
<feature type="transmembrane region" description="Helical" evidence="9">
    <location>
        <begin position="416"/>
        <end position="434"/>
    </location>
</feature>
<keyword evidence="12" id="KW-1185">Reference proteome</keyword>
<dbReference type="GO" id="GO:0005886">
    <property type="term" value="C:plasma membrane"/>
    <property type="evidence" value="ECO:0007669"/>
    <property type="project" value="UniProtKB-SubCell"/>
</dbReference>
<feature type="transmembrane region" description="Helical" evidence="9">
    <location>
        <begin position="291"/>
        <end position="324"/>
    </location>
</feature>
<dbReference type="InterPro" id="IPR013853">
    <property type="entry name" value="EIIC-GAT"/>
</dbReference>
<evidence type="ECO:0000256" key="3">
    <source>
        <dbReference type="ARBA" id="ARBA00022475"/>
    </source>
</evidence>
<keyword evidence="7 9" id="KW-1133">Transmembrane helix</keyword>
<dbReference type="PIRSF" id="PIRSF006304">
    <property type="entry name" value="GatC"/>
    <property type="match status" value="1"/>
</dbReference>
<evidence type="ECO:0000313" key="11">
    <source>
        <dbReference type="EMBL" id="EET84920.1"/>
    </source>
</evidence>
<keyword evidence="6 9" id="KW-0812">Transmembrane</keyword>
<feature type="transmembrane region" description="Helical" evidence="9">
    <location>
        <begin position="39"/>
        <end position="59"/>
    </location>
</feature>
<dbReference type="RefSeq" id="WP_007063518.1">
    <property type="nucleotide sequence ID" value="NZ_ACVI01000121.1"/>
</dbReference>
<protein>
    <submittedName>
        <fullName evidence="11">PTS system Galactitol-specific IIC component</fullName>
    </submittedName>
</protein>
<dbReference type="InterPro" id="IPR004703">
    <property type="entry name" value="PTS_sugar-sp_permease"/>
</dbReference>
<dbReference type="AlphaFoldDB" id="C6Q0R6"/>
<keyword evidence="4" id="KW-0762">Sugar transport</keyword>
<keyword evidence="2" id="KW-0813">Transport</keyword>
<gene>
    <name evidence="11" type="ORF">CcarbDRAFT_4633</name>
</gene>
<accession>C6Q0R6</accession>
<feature type="domain" description="PTS EIIC type-2" evidence="10">
    <location>
        <begin position="4"/>
        <end position="446"/>
    </location>
</feature>
<keyword evidence="3" id="KW-1003">Cell membrane</keyword>
<evidence type="ECO:0000256" key="2">
    <source>
        <dbReference type="ARBA" id="ARBA00022448"/>
    </source>
</evidence>
<feature type="transmembrane region" description="Helical" evidence="9">
    <location>
        <begin position="178"/>
        <end position="197"/>
    </location>
</feature>
<dbReference type="InterPro" id="IPR013014">
    <property type="entry name" value="PTS_EIIC_2"/>
</dbReference>
<dbReference type="KEGG" id="cck:Ccar_14620"/>
<dbReference type="Proteomes" id="UP000004198">
    <property type="component" value="Unassembled WGS sequence"/>
</dbReference>
<evidence type="ECO:0000256" key="6">
    <source>
        <dbReference type="ARBA" id="ARBA00022692"/>
    </source>
</evidence>
<dbReference type="GO" id="GO:0009401">
    <property type="term" value="P:phosphoenolpyruvate-dependent sugar phosphotransferase system"/>
    <property type="evidence" value="ECO:0007669"/>
    <property type="project" value="UniProtKB-KW"/>
</dbReference>
<dbReference type="Pfam" id="PF03611">
    <property type="entry name" value="EIIC-GAT"/>
    <property type="match status" value="1"/>
</dbReference>